<evidence type="ECO:0000256" key="1">
    <source>
        <dbReference type="ARBA" id="ARBA00023015"/>
    </source>
</evidence>
<proteinExistence type="predicted"/>
<evidence type="ECO:0000256" key="2">
    <source>
        <dbReference type="ARBA" id="ARBA00023125"/>
    </source>
</evidence>
<evidence type="ECO:0000256" key="4">
    <source>
        <dbReference type="PROSITE-ProRule" id="PRU00335"/>
    </source>
</evidence>
<dbReference type="Gene3D" id="1.10.10.60">
    <property type="entry name" value="Homeodomain-like"/>
    <property type="match status" value="1"/>
</dbReference>
<dbReference type="Gene3D" id="1.10.357.10">
    <property type="entry name" value="Tetracycline Repressor, domain 2"/>
    <property type="match status" value="1"/>
</dbReference>
<gene>
    <name evidence="6" type="ORF">GCM10017790_28690</name>
</gene>
<dbReference type="PRINTS" id="PR00455">
    <property type="entry name" value="HTHTETR"/>
</dbReference>
<name>A0ABQ3LFR1_9PSEU</name>
<dbReference type="InterPro" id="IPR001647">
    <property type="entry name" value="HTH_TetR"/>
</dbReference>
<evidence type="ECO:0000313" key="7">
    <source>
        <dbReference type="Proteomes" id="UP000635387"/>
    </source>
</evidence>
<dbReference type="PANTHER" id="PTHR30055:SF234">
    <property type="entry name" value="HTH-TYPE TRANSCRIPTIONAL REGULATOR BETI"/>
    <property type="match status" value="1"/>
</dbReference>
<keyword evidence="3" id="KW-0804">Transcription</keyword>
<dbReference type="Pfam" id="PF00440">
    <property type="entry name" value="TetR_N"/>
    <property type="match status" value="1"/>
</dbReference>
<feature type="DNA-binding region" description="H-T-H motif" evidence="4">
    <location>
        <begin position="46"/>
        <end position="65"/>
    </location>
</feature>
<dbReference type="InterPro" id="IPR036271">
    <property type="entry name" value="Tet_transcr_reg_TetR-rel_C_sf"/>
</dbReference>
<dbReference type="SUPFAM" id="SSF48498">
    <property type="entry name" value="Tetracyclin repressor-like, C-terminal domain"/>
    <property type="match status" value="1"/>
</dbReference>
<evidence type="ECO:0000313" key="6">
    <source>
        <dbReference type="EMBL" id="GHH14886.1"/>
    </source>
</evidence>
<dbReference type="PANTHER" id="PTHR30055">
    <property type="entry name" value="HTH-TYPE TRANSCRIPTIONAL REGULATOR RUTR"/>
    <property type="match status" value="1"/>
</dbReference>
<feature type="domain" description="HTH tetR-type" evidence="5">
    <location>
        <begin position="23"/>
        <end position="83"/>
    </location>
</feature>
<organism evidence="6 7">
    <name type="scientific">Amycolatopsis oliviviridis</name>
    <dbReference type="NCBI Taxonomy" id="1471590"/>
    <lineage>
        <taxon>Bacteria</taxon>
        <taxon>Bacillati</taxon>
        <taxon>Actinomycetota</taxon>
        <taxon>Actinomycetes</taxon>
        <taxon>Pseudonocardiales</taxon>
        <taxon>Pseudonocardiaceae</taxon>
        <taxon>Amycolatopsis</taxon>
    </lineage>
</organism>
<dbReference type="Proteomes" id="UP000635387">
    <property type="component" value="Unassembled WGS sequence"/>
</dbReference>
<keyword evidence="7" id="KW-1185">Reference proteome</keyword>
<evidence type="ECO:0000259" key="5">
    <source>
        <dbReference type="PROSITE" id="PS50977"/>
    </source>
</evidence>
<accession>A0ABQ3LFR1</accession>
<reference evidence="7" key="1">
    <citation type="journal article" date="2019" name="Int. J. Syst. Evol. Microbiol.">
        <title>The Global Catalogue of Microorganisms (GCM) 10K type strain sequencing project: providing services to taxonomists for standard genome sequencing and annotation.</title>
        <authorList>
            <consortium name="The Broad Institute Genomics Platform"/>
            <consortium name="The Broad Institute Genome Sequencing Center for Infectious Disease"/>
            <person name="Wu L."/>
            <person name="Ma J."/>
        </authorList>
    </citation>
    <scope>NUCLEOTIDE SEQUENCE [LARGE SCALE GENOMIC DNA]</scope>
    <source>
        <strain evidence="7">CGMCC 4.7683</strain>
    </source>
</reference>
<keyword evidence="2 4" id="KW-0238">DNA-binding</keyword>
<sequence>MRNPCFTPCVPYRRTEKTQARLDSQRGEILAAAVALLAETGYAGCSMAAVAARAGVGTGSVYRQFPSKADLVVEVFREVVSREVASVEAAAAQGDVRERVVAVIETFAGRALKAPRLAYALLAEPVDAVVEAERLVFRRAFREVIAKAIADGVARGLLPPQDAEATAAALVGAGAETLVGPLAGDGGPDTIPHLVTFTLRALGSSDPRRSS</sequence>
<dbReference type="InterPro" id="IPR009057">
    <property type="entry name" value="Homeodomain-like_sf"/>
</dbReference>
<dbReference type="EMBL" id="BNAY01000003">
    <property type="protein sequence ID" value="GHH14886.1"/>
    <property type="molecule type" value="Genomic_DNA"/>
</dbReference>
<dbReference type="InterPro" id="IPR050109">
    <property type="entry name" value="HTH-type_TetR-like_transc_reg"/>
</dbReference>
<protein>
    <submittedName>
        <fullName evidence="6">TetR family transcriptional regulator</fullName>
    </submittedName>
</protein>
<comment type="caution">
    <text evidence="6">The sequence shown here is derived from an EMBL/GenBank/DDBJ whole genome shotgun (WGS) entry which is preliminary data.</text>
</comment>
<dbReference type="PROSITE" id="PS50977">
    <property type="entry name" value="HTH_TETR_2"/>
    <property type="match status" value="1"/>
</dbReference>
<dbReference type="SUPFAM" id="SSF46689">
    <property type="entry name" value="Homeodomain-like"/>
    <property type="match status" value="1"/>
</dbReference>
<keyword evidence="1" id="KW-0805">Transcription regulation</keyword>
<evidence type="ECO:0000256" key="3">
    <source>
        <dbReference type="ARBA" id="ARBA00023163"/>
    </source>
</evidence>